<reference evidence="3 4" key="1">
    <citation type="submission" date="2015-01" db="EMBL/GenBank/DDBJ databases">
        <authorList>
            <person name="Xiang T."/>
            <person name="Song Y."/>
            <person name="Huang L."/>
            <person name="Wang B."/>
            <person name="Wu P."/>
        </authorList>
    </citation>
    <scope>NUCLEOTIDE SEQUENCE [LARGE SCALE GENOMIC DNA]</scope>
    <source>
        <strain evidence="3 4">Cc12</strain>
    </source>
</reference>
<dbReference type="EC" id="3.6.1.-" evidence="3"/>
<dbReference type="AlphaFoldDB" id="A0A0B7HR39"/>
<dbReference type="InterPro" id="IPR027417">
    <property type="entry name" value="P-loop_NTPase"/>
</dbReference>
<dbReference type="GeneID" id="69580313"/>
<dbReference type="InterPro" id="IPR051055">
    <property type="entry name" value="PIF1_helicase"/>
</dbReference>
<proteinExistence type="predicted"/>
<evidence type="ECO:0000259" key="1">
    <source>
        <dbReference type="Pfam" id="PF05970"/>
    </source>
</evidence>
<dbReference type="GO" id="GO:0000723">
    <property type="term" value="P:telomere maintenance"/>
    <property type="evidence" value="ECO:0007669"/>
    <property type="project" value="InterPro"/>
</dbReference>
<dbReference type="GO" id="GO:0016787">
    <property type="term" value="F:hydrolase activity"/>
    <property type="evidence" value="ECO:0007669"/>
    <property type="project" value="UniProtKB-KW"/>
</dbReference>
<dbReference type="Gene3D" id="3.40.50.300">
    <property type="entry name" value="P-loop containing nucleotide triphosphate hydrolases"/>
    <property type="match status" value="2"/>
</dbReference>
<keyword evidence="3" id="KW-0067">ATP-binding</keyword>
<dbReference type="Gene3D" id="2.30.30.940">
    <property type="match status" value="1"/>
</dbReference>
<dbReference type="SUPFAM" id="SSF52540">
    <property type="entry name" value="P-loop containing nucleoside triphosphate hydrolases"/>
    <property type="match status" value="2"/>
</dbReference>
<feature type="domain" description="DNA helicase Pif1-like DEAD-box helicase" evidence="1">
    <location>
        <begin position="13"/>
        <end position="171"/>
    </location>
</feature>
<dbReference type="PANTHER" id="PTHR47642:SF5">
    <property type="entry name" value="ATP-DEPENDENT DNA HELICASE"/>
    <property type="match status" value="1"/>
</dbReference>
<evidence type="ECO:0000313" key="3">
    <source>
        <dbReference type="EMBL" id="CEN41089.1"/>
    </source>
</evidence>
<feature type="domain" description="Helicase Helix-turn-helix" evidence="2">
    <location>
        <begin position="656"/>
        <end position="742"/>
    </location>
</feature>
<evidence type="ECO:0000259" key="2">
    <source>
        <dbReference type="Pfam" id="PF14493"/>
    </source>
</evidence>
<gene>
    <name evidence="3" type="ORF">CCAN12_800057</name>
</gene>
<keyword evidence="3" id="KW-0547">Nucleotide-binding</keyword>
<dbReference type="Proteomes" id="UP000044026">
    <property type="component" value="Unassembled WGS sequence"/>
</dbReference>
<evidence type="ECO:0000313" key="4">
    <source>
        <dbReference type="Proteomes" id="UP000044026"/>
    </source>
</evidence>
<dbReference type="GO" id="GO:0006281">
    <property type="term" value="P:DNA repair"/>
    <property type="evidence" value="ECO:0007669"/>
    <property type="project" value="InterPro"/>
</dbReference>
<dbReference type="RefSeq" id="WP_042002020.1">
    <property type="nucleotide sequence ID" value="NZ_CP022382.1"/>
</dbReference>
<organism evidence="3 4">
    <name type="scientific">Capnocytophaga canimorsus</name>
    <dbReference type="NCBI Taxonomy" id="28188"/>
    <lineage>
        <taxon>Bacteria</taxon>
        <taxon>Pseudomonadati</taxon>
        <taxon>Bacteroidota</taxon>
        <taxon>Flavobacteriia</taxon>
        <taxon>Flavobacteriales</taxon>
        <taxon>Flavobacteriaceae</taxon>
        <taxon>Capnocytophaga</taxon>
    </lineage>
</organism>
<dbReference type="Pfam" id="PF05970">
    <property type="entry name" value="PIF1"/>
    <property type="match status" value="1"/>
</dbReference>
<dbReference type="FunFam" id="3.40.50.300:FF:001498">
    <property type="entry name" value="ATP-dependent DNA helicase"/>
    <property type="match status" value="1"/>
</dbReference>
<accession>A0A0B7HR39</accession>
<dbReference type="GO" id="GO:0003678">
    <property type="term" value="F:DNA helicase activity"/>
    <property type="evidence" value="ECO:0007669"/>
    <property type="project" value="InterPro"/>
</dbReference>
<dbReference type="InterPro" id="IPR029491">
    <property type="entry name" value="Helicase_HTH"/>
</dbReference>
<keyword evidence="3" id="KW-0378">Hydrolase</keyword>
<sequence>MKQNALPLSEQIIALINQTHRNIFLTGKAGTGKTTLLQRVISQTYKNAVVVAPTGIAALNAGGVTIHSLFQLPFASFLPTFSTPSVISEKNRFENRSSLTKHFRMHKNKREIFENLELLIVDEVSMLRADVVDAMDFMLQTIRGNKKPFGGVQVLFIGDLLQLPPVVKNEEWEILRDYYTGLFFFQSKVITDYPLLYVELDKIHRQSDPQFISLLNHLRDNRLTTTDIQLLQSYVQPQFKPEPQSGFITLTTHNASADAINHREMATLTTPEWMYEAEIIGDFPEHMFPIERYIHLKVGARVMFIKNDLSAEKLFYNGKMGEVTALSEDEIQVTLDGGKTIIVERYEWENIRYRVNPTTKDIEEERLGTYTQYPLRLAWAITVHKSQGLTFEKAVLDLDRVFAGGQAYVALSRLRSLNGLVLLHPIPQMGIENSLEVYDYQKNKISKEQLHQVWEMGKTDFIKQQLLDSFLWDNLIGQWQLHSASYKGETGHKNKYQQWAVNQVAQVNHLGSIALKFTEQLRQLFATQTSTQTLYERFEKAYDYFFPQLKQLWYEILRVQGETQSLKKVKQFQGELYDLEMALLGVFRKLIKTKQIIKISQTDAPWDSKTIDIHQLKDLRQSLYLKVLEHLKENQLFVEQESTVKTSKEKSTKTPTHLITLAIWKATQSVALTAQKRMLSESTIYRHLIKLLQEEQIVITELLPKEAIDELTQTFEKEEDISLGNLHAVLQEKYSWDELRLFKTSFLKD</sequence>
<dbReference type="EMBL" id="CDOE01000079">
    <property type="protein sequence ID" value="CEN41089.1"/>
    <property type="molecule type" value="Genomic_DNA"/>
</dbReference>
<dbReference type="CDD" id="cd18809">
    <property type="entry name" value="SF1_C_RecD"/>
    <property type="match status" value="1"/>
</dbReference>
<dbReference type="Gene3D" id="1.10.10.1390">
    <property type="entry name" value="ATP-dependent DNA helicase RecQ"/>
    <property type="match status" value="1"/>
</dbReference>
<dbReference type="PANTHER" id="PTHR47642">
    <property type="entry name" value="ATP-DEPENDENT DNA HELICASE"/>
    <property type="match status" value="1"/>
</dbReference>
<dbReference type="Pfam" id="PF14493">
    <property type="entry name" value="HTH_40"/>
    <property type="match status" value="1"/>
</dbReference>
<name>A0A0B7HR39_9FLAO</name>
<dbReference type="InterPro" id="IPR010285">
    <property type="entry name" value="DNA_helicase_pif1-like_DEAD"/>
</dbReference>
<protein>
    <submittedName>
        <fullName evidence="3">PIF1/RRM3 DNA helicase-like protein</fullName>
        <ecNumber evidence="3">3.6.1.-</ecNumber>
    </submittedName>
</protein>
<keyword evidence="3" id="KW-0347">Helicase</keyword>